<feature type="region of interest" description="Disordered" evidence="1">
    <location>
        <begin position="28"/>
        <end position="51"/>
    </location>
</feature>
<name>R1AS89_9FIRM</name>
<evidence type="ECO:0000313" key="2">
    <source>
        <dbReference type="EMBL" id="EOC99506.1"/>
    </source>
</evidence>
<evidence type="ECO:0000256" key="1">
    <source>
        <dbReference type="SAM" id="MobiDB-lite"/>
    </source>
</evidence>
<reference evidence="2 3" key="1">
    <citation type="journal article" date="2015" name="Geomicrobiol. J.">
        <title>Caldisalinibacter kiritimatiensis gen. nov., sp. nov., a moderately thermohalophilic thiosulfate-reducing bacterium from a hypersaline microbial mat.</title>
        <authorList>
            <person name="Ben Hania W."/>
            <person name="Joseph M."/>
            <person name="Fiebig A."/>
            <person name="Bunk B."/>
            <person name="Klenk H.-P."/>
            <person name="Fardeau M.-L."/>
            <person name="Spring S."/>
        </authorList>
    </citation>
    <scope>NUCLEOTIDE SEQUENCE [LARGE SCALE GENOMIC DNA]</scope>
    <source>
        <strain evidence="2 3">L21-TH-D2</strain>
    </source>
</reference>
<dbReference type="EMBL" id="ARZA01000269">
    <property type="protein sequence ID" value="EOC99506.1"/>
    <property type="molecule type" value="Genomic_DNA"/>
</dbReference>
<dbReference type="RefSeq" id="WP_006317074.1">
    <property type="nucleotide sequence ID" value="NZ_ARZA01000269.1"/>
</dbReference>
<protein>
    <recommendedName>
        <fullName evidence="4">Small, acid-soluble spore protein, alpha/beta type</fullName>
    </recommendedName>
</protein>
<proteinExistence type="predicted"/>
<evidence type="ECO:0000313" key="3">
    <source>
        <dbReference type="Proteomes" id="UP000013378"/>
    </source>
</evidence>
<gene>
    <name evidence="2" type="ORF">L21TH_2511</name>
</gene>
<sequence length="51" mass="5861">MKNKISTNARRALQDFKEELGLEMKLDLIDEKTSKQKRNAQEDASSHLGRS</sequence>
<organism evidence="2 3">
    <name type="scientific">Caldisalinibacter kiritimatiensis</name>
    <dbReference type="NCBI Taxonomy" id="1304284"/>
    <lineage>
        <taxon>Bacteria</taxon>
        <taxon>Bacillati</taxon>
        <taxon>Bacillota</taxon>
        <taxon>Tissierellia</taxon>
        <taxon>Tissierellales</taxon>
        <taxon>Thermohalobacteraceae</taxon>
        <taxon>Caldisalinibacter</taxon>
    </lineage>
</organism>
<evidence type="ECO:0008006" key="4">
    <source>
        <dbReference type="Google" id="ProtNLM"/>
    </source>
</evidence>
<dbReference type="Proteomes" id="UP000013378">
    <property type="component" value="Unassembled WGS sequence"/>
</dbReference>
<comment type="caution">
    <text evidence="2">The sequence shown here is derived from an EMBL/GenBank/DDBJ whole genome shotgun (WGS) entry which is preliminary data.</text>
</comment>
<dbReference type="AlphaFoldDB" id="R1AS89"/>
<accession>R1AS89</accession>
<feature type="compositionally biased region" description="Basic and acidic residues" evidence="1">
    <location>
        <begin position="28"/>
        <end position="45"/>
    </location>
</feature>
<keyword evidence="3" id="KW-1185">Reference proteome</keyword>